<proteinExistence type="predicted"/>
<dbReference type="Proteomes" id="UP000053105">
    <property type="component" value="Unassembled WGS sequence"/>
</dbReference>
<reference evidence="1 2" key="1">
    <citation type="submission" date="2015-07" db="EMBL/GenBank/DDBJ databases">
        <title>The genome of Melipona quadrifasciata.</title>
        <authorList>
            <person name="Pan H."/>
            <person name="Kapheim K."/>
        </authorList>
    </citation>
    <scope>NUCLEOTIDE SEQUENCE [LARGE SCALE GENOMIC DNA]</scope>
    <source>
        <strain evidence="1">0111107301</strain>
        <tissue evidence="1">Whole body</tissue>
    </source>
</reference>
<evidence type="ECO:0000313" key="2">
    <source>
        <dbReference type="Proteomes" id="UP000053105"/>
    </source>
</evidence>
<keyword evidence="2" id="KW-1185">Reference proteome</keyword>
<gene>
    <name evidence="1" type="ORF">WN51_12464</name>
</gene>
<accession>A0A0N0BHM8</accession>
<evidence type="ECO:0000313" key="1">
    <source>
        <dbReference type="EMBL" id="KOX76484.1"/>
    </source>
</evidence>
<name>A0A0N0BHM8_9HYME</name>
<protein>
    <submittedName>
        <fullName evidence="1">Uncharacterized protein</fullName>
    </submittedName>
</protein>
<dbReference type="EMBL" id="KQ435747">
    <property type="protein sequence ID" value="KOX76484.1"/>
    <property type="molecule type" value="Genomic_DNA"/>
</dbReference>
<sequence length="247" mass="27792">MYKILPKKSIGIKQIYTFKNNTRVDRVRIRVYSKVQPFLCFEDTSSTTTYILSGFYASLTNAQKSAILIYVTYRVSQARPLSTLDKATPTRGLPHANHVTQINQSLIFVALALHQKRPDFLGYAKITFCDKMRKVDTRTLDNYQKRKNIAGIFNNLGMFLYGKLKLAASFEAVERVIQSVSRGASNKSTINNLTRGIVTEEVAGSERPRPRGLATDDAIMLSKVRAISIDPFNGIKSIDEINKCSQN</sequence>
<dbReference type="AlphaFoldDB" id="A0A0N0BHM8"/>
<organism evidence="1 2">
    <name type="scientific">Melipona quadrifasciata</name>
    <dbReference type="NCBI Taxonomy" id="166423"/>
    <lineage>
        <taxon>Eukaryota</taxon>
        <taxon>Metazoa</taxon>
        <taxon>Ecdysozoa</taxon>
        <taxon>Arthropoda</taxon>
        <taxon>Hexapoda</taxon>
        <taxon>Insecta</taxon>
        <taxon>Pterygota</taxon>
        <taxon>Neoptera</taxon>
        <taxon>Endopterygota</taxon>
        <taxon>Hymenoptera</taxon>
        <taxon>Apocrita</taxon>
        <taxon>Aculeata</taxon>
        <taxon>Apoidea</taxon>
        <taxon>Anthophila</taxon>
        <taxon>Apidae</taxon>
        <taxon>Melipona</taxon>
    </lineage>
</organism>